<dbReference type="SUPFAM" id="SSF55048">
    <property type="entry name" value="Probable ACP-binding domain of malonyl-CoA ACP transacylase"/>
    <property type="match status" value="1"/>
</dbReference>
<dbReference type="Pfam" id="PF02801">
    <property type="entry name" value="Ketoacyl-synt_C"/>
    <property type="match status" value="1"/>
</dbReference>
<dbReference type="Pfam" id="PF00109">
    <property type="entry name" value="ketoacyl-synt"/>
    <property type="match status" value="1"/>
</dbReference>
<dbReference type="PROSITE" id="PS52019">
    <property type="entry name" value="PKS_MFAS_DH"/>
    <property type="match status" value="1"/>
</dbReference>
<evidence type="ECO:0000256" key="2">
    <source>
        <dbReference type="ARBA" id="ARBA00022553"/>
    </source>
</evidence>
<protein>
    <submittedName>
        <fullName evidence="10">Phthiocerol synthesis polyketide synthase type I PpsC</fullName>
    </submittedName>
</protein>
<dbReference type="InterPro" id="IPR016039">
    <property type="entry name" value="Thiolase-like"/>
</dbReference>
<dbReference type="Pfam" id="PF08659">
    <property type="entry name" value="KR"/>
    <property type="match status" value="1"/>
</dbReference>
<dbReference type="Pfam" id="PF07993">
    <property type="entry name" value="NAD_binding_4"/>
    <property type="match status" value="1"/>
</dbReference>
<dbReference type="InterPro" id="IPR049552">
    <property type="entry name" value="PKS_DH_N"/>
</dbReference>
<dbReference type="SMART" id="SM00829">
    <property type="entry name" value="PKS_ER"/>
    <property type="match status" value="1"/>
</dbReference>
<dbReference type="SUPFAM" id="SSF51735">
    <property type="entry name" value="NAD(P)-binding Rossmann-fold domains"/>
    <property type="match status" value="4"/>
</dbReference>
<dbReference type="InterPro" id="IPR016036">
    <property type="entry name" value="Malonyl_transacylase_ACP-bd"/>
</dbReference>
<dbReference type="PROSITE" id="PS50075">
    <property type="entry name" value="CARRIER"/>
    <property type="match status" value="1"/>
</dbReference>
<evidence type="ECO:0000256" key="1">
    <source>
        <dbReference type="ARBA" id="ARBA00022450"/>
    </source>
</evidence>
<dbReference type="Pfam" id="PF21089">
    <property type="entry name" value="PKS_DH_N"/>
    <property type="match status" value="1"/>
</dbReference>
<keyword evidence="3" id="KW-0808">Transferase</keyword>
<evidence type="ECO:0000259" key="7">
    <source>
        <dbReference type="PROSITE" id="PS50075"/>
    </source>
</evidence>
<evidence type="ECO:0000256" key="5">
    <source>
        <dbReference type="PROSITE-ProRule" id="PRU01363"/>
    </source>
</evidence>
<gene>
    <name evidence="10" type="primary">ppsC_2</name>
    <name evidence="10" type="ORF">Rcae01_04905</name>
</gene>
<dbReference type="SUPFAM" id="SSF47336">
    <property type="entry name" value="ACP-like"/>
    <property type="match status" value="1"/>
</dbReference>
<organism evidence="10 11">
    <name type="scientific">Novipirellula caenicola</name>
    <dbReference type="NCBI Taxonomy" id="1536901"/>
    <lineage>
        <taxon>Bacteria</taxon>
        <taxon>Pseudomonadati</taxon>
        <taxon>Planctomycetota</taxon>
        <taxon>Planctomycetia</taxon>
        <taxon>Pirellulales</taxon>
        <taxon>Pirellulaceae</taxon>
        <taxon>Novipirellula</taxon>
    </lineage>
</organism>
<dbReference type="InterPro" id="IPR018201">
    <property type="entry name" value="Ketoacyl_synth_AS"/>
</dbReference>
<dbReference type="Proteomes" id="UP001416858">
    <property type="component" value="Unassembled WGS sequence"/>
</dbReference>
<feature type="active site" description="Proton acceptor; for dehydratase activity" evidence="5">
    <location>
        <position position="943"/>
    </location>
</feature>
<evidence type="ECO:0000313" key="10">
    <source>
        <dbReference type="EMBL" id="GAA5509406.1"/>
    </source>
</evidence>
<dbReference type="InterPro" id="IPR001227">
    <property type="entry name" value="Ac_transferase_dom_sf"/>
</dbReference>
<dbReference type="SMART" id="SM00825">
    <property type="entry name" value="PKS_KS"/>
    <property type="match status" value="1"/>
</dbReference>
<feature type="domain" description="Carrier" evidence="7">
    <location>
        <begin position="2101"/>
        <end position="2178"/>
    </location>
</feature>
<feature type="domain" description="PKS/mFAS DH" evidence="9">
    <location>
        <begin position="914"/>
        <end position="1208"/>
    </location>
</feature>
<dbReference type="InterPro" id="IPR014043">
    <property type="entry name" value="Acyl_transferase_dom"/>
</dbReference>
<dbReference type="InterPro" id="IPR049490">
    <property type="entry name" value="C883_1060-like_KR_N"/>
</dbReference>
<evidence type="ECO:0000256" key="6">
    <source>
        <dbReference type="SAM" id="MobiDB-lite"/>
    </source>
</evidence>
<dbReference type="InterPro" id="IPR016035">
    <property type="entry name" value="Acyl_Trfase/lysoPLipase"/>
</dbReference>
<dbReference type="Gene3D" id="3.40.50.720">
    <property type="entry name" value="NAD(P)-binding Rossmann-like Domain"/>
    <property type="match status" value="4"/>
</dbReference>
<dbReference type="Gene3D" id="3.10.129.110">
    <property type="entry name" value="Polyketide synthase dehydratase"/>
    <property type="match status" value="1"/>
</dbReference>
<feature type="domain" description="Ketosynthase family 3 (KS3)" evidence="8">
    <location>
        <begin position="10"/>
        <end position="436"/>
    </location>
</feature>
<evidence type="ECO:0000256" key="3">
    <source>
        <dbReference type="ARBA" id="ARBA00022679"/>
    </source>
</evidence>
<dbReference type="Gene3D" id="3.40.366.10">
    <property type="entry name" value="Malonyl-Coenzyme A Acyl Carrier Protein, domain 2"/>
    <property type="match status" value="1"/>
</dbReference>
<dbReference type="InterPro" id="IPR020843">
    <property type="entry name" value="ER"/>
</dbReference>
<dbReference type="SMART" id="SM00823">
    <property type="entry name" value="PKS_PP"/>
    <property type="match status" value="1"/>
</dbReference>
<dbReference type="Pfam" id="PF13602">
    <property type="entry name" value="ADH_zinc_N_2"/>
    <property type="match status" value="1"/>
</dbReference>
<dbReference type="RefSeq" id="WP_345686446.1">
    <property type="nucleotide sequence ID" value="NZ_BAABRO010000013.1"/>
</dbReference>
<dbReference type="InterPro" id="IPR050091">
    <property type="entry name" value="PKS_NRPS_Biosynth_Enz"/>
</dbReference>
<dbReference type="Gene3D" id="1.10.1200.10">
    <property type="entry name" value="ACP-like"/>
    <property type="match status" value="1"/>
</dbReference>
<dbReference type="InterPro" id="IPR049551">
    <property type="entry name" value="PKS_DH_C"/>
</dbReference>
<evidence type="ECO:0000259" key="8">
    <source>
        <dbReference type="PROSITE" id="PS52004"/>
    </source>
</evidence>
<dbReference type="InterPro" id="IPR010080">
    <property type="entry name" value="Thioester_reductase-like_dom"/>
</dbReference>
<dbReference type="CDD" id="cd05235">
    <property type="entry name" value="SDR_e1"/>
    <property type="match status" value="1"/>
</dbReference>
<evidence type="ECO:0000256" key="4">
    <source>
        <dbReference type="ARBA" id="ARBA00023268"/>
    </source>
</evidence>
<feature type="active site" description="Proton donor; for dehydratase activity" evidence="5">
    <location>
        <position position="1116"/>
    </location>
</feature>
<dbReference type="InterPro" id="IPR020807">
    <property type="entry name" value="PKS_DH"/>
</dbReference>
<evidence type="ECO:0000313" key="11">
    <source>
        <dbReference type="Proteomes" id="UP001416858"/>
    </source>
</evidence>
<dbReference type="Gene3D" id="3.40.47.10">
    <property type="match status" value="1"/>
</dbReference>
<dbReference type="SMART" id="SM00827">
    <property type="entry name" value="PKS_AT"/>
    <property type="match status" value="1"/>
</dbReference>
<dbReference type="SMART" id="SM00822">
    <property type="entry name" value="PKS_KR"/>
    <property type="match status" value="1"/>
</dbReference>
<dbReference type="InterPro" id="IPR042104">
    <property type="entry name" value="PKS_dehydratase_sf"/>
</dbReference>
<dbReference type="InterPro" id="IPR013120">
    <property type="entry name" value="FAR_NAD-bd"/>
</dbReference>
<dbReference type="PROSITE" id="PS00012">
    <property type="entry name" value="PHOSPHOPANTETHEINE"/>
    <property type="match status" value="1"/>
</dbReference>
<feature type="region of interest" description="Disordered" evidence="6">
    <location>
        <begin position="2595"/>
        <end position="2626"/>
    </location>
</feature>
<dbReference type="InterPro" id="IPR013154">
    <property type="entry name" value="ADH-like_N"/>
</dbReference>
<dbReference type="InterPro" id="IPR032821">
    <property type="entry name" value="PKS_assoc"/>
</dbReference>
<dbReference type="PANTHER" id="PTHR43775">
    <property type="entry name" value="FATTY ACID SYNTHASE"/>
    <property type="match status" value="1"/>
</dbReference>
<dbReference type="Pfam" id="PF21394">
    <property type="entry name" value="Beta-ketacyl_N"/>
    <property type="match status" value="1"/>
</dbReference>
<dbReference type="NCBIfam" id="TIGR01746">
    <property type="entry name" value="Thioester-redct"/>
    <property type="match status" value="1"/>
</dbReference>
<keyword evidence="1" id="KW-0596">Phosphopantetheine</keyword>
<dbReference type="PANTHER" id="PTHR43775:SF37">
    <property type="entry name" value="SI:DKEY-61P9.11"/>
    <property type="match status" value="1"/>
</dbReference>
<dbReference type="PROSITE" id="PS00606">
    <property type="entry name" value="KS3_1"/>
    <property type="match status" value="1"/>
</dbReference>
<dbReference type="PROSITE" id="PS52004">
    <property type="entry name" value="KS3_2"/>
    <property type="match status" value="1"/>
</dbReference>
<dbReference type="Pfam" id="PF00550">
    <property type="entry name" value="PP-binding"/>
    <property type="match status" value="1"/>
</dbReference>
<dbReference type="CDD" id="cd00833">
    <property type="entry name" value="PKS"/>
    <property type="match status" value="1"/>
</dbReference>
<name>A0ABP9VXG8_9BACT</name>
<keyword evidence="2" id="KW-0597">Phosphoprotein</keyword>
<evidence type="ECO:0000259" key="9">
    <source>
        <dbReference type="PROSITE" id="PS52019"/>
    </source>
</evidence>
<dbReference type="InterPro" id="IPR006162">
    <property type="entry name" value="Ppantetheine_attach_site"/>
</dbReference>
<keyword evidence="11" id="KW-1185">Reference proteome</keyword>
<dbReference type="CDD" id="cd08955">
    <property type="entry name" value="KR_2_FAS_SDR_x"/>
    <property type="match status" value="1"/>
</dbReference>
<dbReference type="SUPFAM" id="SSF53901">
    <property type="entry name" value="Thiolase-like"/>
    <property type="match status" value="1"/>
</dbReference>
<dbReference type="InterPro" id="IPR020806">
    <property type="entry name" value="PKS_PP-bd"/>
</dbReference>
<dbReference type="SMART" id="SM00826">
    <property type="entry name" value="PKS_DH"/>
    <property type="match status" value="1"/>
</dbReference>
<comment type="caution">
    <text evidence="10">The sequence shown here is derived from an EMBL/GenBank/DDBJ whole genome shotgun (WGS) entry which is preliminary data.</text>
</comment>
<dbReference type="InterPro" id="IPR020841">
    <property type="entry name" value="PKS_Beta-ketoAc_synthase_dom"/>
</dbReference>
<dbReference type="Gene3D" id="3.90.180.10">
    <property type="entry name" value="Medium-chain alcohol dehydrogenases, catalytic domain"/>
    <property type="match status" value="1"/>
</dbReference>
<dbReference type="InterPro" id="IPR057326">
    <property type="entry name" value="KR_dom"/>
</dbReference>
<dbReference type="InterPro" id="IPR014031">
    <property type="entry name" value="Ketoacyl_synth_C"/>
</dbReference>
<dbReference type="Pfam" id="PF14765">
    <property type="entry name" value="PS-DH"/>
    <property type="match status" value="1"/>
</dbReference>
<feature type="region of interest" description="C-terminal hotdog fold" evidence="5">
    <location>
        <begin position="1046"/>
        <end position="1208"/>
    </location>
</feature>
<dbReference type="Pfam" id="PF00698">
    <property type="entry name" value="Acyl_transf_1"/>
    <property type="match status" value="1"/>
</dbReference>
<sequence length="2626" mass="287018">MTERNPPTPREPLALVGVGCRFPGGVRDTDSLWQLLVDGRSAISEVPDDRWHVDRYHHRDPAAIGHMVTRRGGFVDQLKRFDPAFWGISPREAIRMDPQQRWLLETAWEACEDAGIAPSTLRGTSVGVFVGAASHDYGTLQLDDLANLDVHSNTGGTLSIAANRISYLFDFKGPSLAVDTACSSALVAVAIACRAIWSGECDAALAGGVNALITPNTSVGFSKASMLSPSGECFAFDARANGYVRGEGAGLVLLKPLSEAIRQRDRIYAVLRSAVVNQDGQTSSMTVPSVAGQSEMLAAAYREAGVAPQDVAYMEAHGTGTPVGDPIEAEALGRVLSQGRDDDDVCYIGSIKTNIGHLECASGVAGLVKAALVLDRKQIPANRNFETPNESIPLDRYRLQVPTELRSLRSRNDQQPIAAVNSFGFGGTNAHVVLQAAPKPVHSHRDHVIAERPFVLPISARDEVALRAYAERYRQRLETIDGDLADFCYSAAARKENHDHRLAVIGATPNQLRQRLAQWLAGGESGEGIVAAHSATPPSAHSALGAATNCNANIFVFTGQGSQWCGMGQSLLKREPIVRETIQEIDELFQPLSGWSLLREIELPENESNIQQTRVAQPAIFAIQVALVRLWASWGIHPSSVVGHSVGEVAAAWCAGIYSLHDAVRLIYHRSRLQNETGGAGGMLVAGVSVNEANEFIGADADRVQITAENSPSLVTIGGDIEPLEAIGARLEKRGHFVRWLGLNYAFHTHQMDPIRADLLEALADLAPRPETIPFVSTVTGGQYPGTQMDAGYWWRNVREPVRFESAITTLAANQATRFLEIGPHPSLRSSIDACLADQKVQATIAHSLTRNTDAALELATNLTKLAFDGVDVDWCEANQSSGKFVPQPAYPWNYQEYWLDQGDTANRIDPPLHPFLGERLNVAQPTWQFHLDPHLFPYLTDHQIWNGIVFPAAGFAEIGMAIAAEWFPDDSYVVEDLECISALFVSDTAIPKIQVVFDEKTKSFWVHSTTGTAAWELHAKGRLVAMPPAKESQTTDLQEICKRLPGRIMHDNLYRDLHGLGYGFGANFSLITEAWSHAEAAESWPIHQESLARITATDQVADDASRYCIHPAVLDACFQATHGTRYAEGQNDRGQNEHDNSMYLPESIGRVQQHTQAIPTELWAHAIRSRVDGTSVEYSIRVVDGRGKPVASISRFRVARVSTDHNGVPFNDHLYQFQWQAQQRLGHQANDIAVDNATAADGNSNTNRAPASSLSPTSATILVFVDESGVGESVAAKFKQRGDRVISLRRGAAFERTSENEFSLTDGTASELIRVFAETGLGDSKQTKIVHCWTLDHNAILVHREQLLAEQQSGVFSALQLSHALDGTDLATDPRVYFVTRSATSVHETDPLTGLAASPLTGFCRVANNESNQFQWTLVDLESKPSDSEIDELVDEITSDNRECEIALRDNQRFVNRLQRVTLDQFPQRQSKAVFENGDTAAFKLQMTKAGVLEHLTLNETHRRPPGPDEIEVRVRAGGINFRDVMKALGMYPGTTDDLLWFGDDFSGIVVATGANVNDIQCGDSVSGIAPYAFRSHITVDHRLAFKHPTHLSFEQAATLPTVFMTTHFAIKHVARMQQGEKILIHAAAGGIGQAAIQVAQHLGLEIFATAGSDKKRDMLAAMGVRHVMNSRTVQFADQIMDLTAGDGVDAVLNSLAGEFVPKSLSVLAPFGRFLEIGKIDVYENSKVGLAAFKNNISYHMIDLAQIIAQRPSRIASIVTELSSLFESGVYTPLPHKVFPINEAVDAFRYMAQGQHIGKNVLSFPSDPTTASALSIGPCTEDGHLLRSDASYLITGGAGGFGWEIAKWMVRQGARHLVLLSRSGPNEEVASEIESLRTEGITINDARGDVTKAEDVQSVIEQIQTDGPVLKGVLHAAMVLDDTFIADLDEARFAKVLKPKMLGAWNLHVATRDVPLDHFICFSSFSNLVGATKQANYNAGNSFLDALAHHRQASGLPALTLNWGALLDAGFVARNHKTAEYLDGVGLKAFRINEALDVFAEMILRDTAVVGAGRVDWKRFSKISDAVATLPMYECVRDEVRSTPSNSGLQSQLHSVSPNERLDILGDFVASQVAGVFGIEPAKVDRDASLAQVGIDSLMAVELINRIETAVGTRIPMNRILSGPSIRELSHSILALMSDLDASEANTDSEITSEESEPTDDPIDFEREAQLDPSIVPCGTEVNAAASPRVLLTGATGFLGAHLLYELLETTSSQVVCLIRAENEIAGKQRVAENFAKYRLRHSDLNHRVRVLIGDFSQVRLGLSADHFDRLAESIDVIYHNGANVNLLLPYSSLKSDNVGGTRELLRLACHRQMIPMHYVSTFTVHATDANRGRVIAESDALPPCQDVLYGYSQTKWVAERMIEQARRRGLPVTIYRPGHVTGHSETGIANVDDLLHQIVQACLWVGAAPFRDFELDATPVDFVSKAMVYLAQHKQNQGKTFHLTNPHPMTADALTQWMRDGGANVDWIDIETWRQRLADLAKHADASSEGLKILVDIMMPRFASPDDRGIHGRFDCQQTLDALRESGIRCAPADTQLISRCHEYLQKMGNPLRIDAPGIDSGSDAKSRNPRLNTVMQAGNEKVH</sequence>
<dbReference type="SMART" id="SM01294">
    <property type="entry name" value="PKS_PP_betabranch"/>
    <property type="match status" value="1"/>
</dbReference>
<proteinExistence type="predicted"/>
<dbReference type="SUPFAM" id="SSF52151">
    <property type="entry name" value="FabD/lysophospholipase-like"/>
    <property type="match status" value="1"/>
</dbReference>
<dbReference type="InterPro" id="IPR013968">
    <property type="entry name" value="PKS_KR"/>
</dbReference>
<dbReference type="InterPro" id="IPR049900">
    <property type="entry name" value="PKS_mFAS_DH"/>
</dbReference>
<reference evidence="10 11" key="1">
    <citation type="submission" date="2024-02" db="EMBL/GenBank/DDBJ databases">
        <title>Rhodopirellula caenicola NBRC 110016.</title>
        <authorList>
            <person name="Ichikawa N."/>
            <person name="Katano-Makiyama Y."/>
            <person name="Hidaka K."/>
        </authorList>
    </citation>
    <scope>NUCLEOTIDE SEQUENCE [LARGE SCALE GENOMIC DNA]</scope>
    <source>
        <strain evidence="10 11">NBRC 110016</strain>
    </source>
</reference>
<dbReference type="EMBL" id="BAABRO010000013">
    <property type="protein sequence ID" value="GAA5509406.1"/>
    <property type="molecule type" value="Genomic_DNA"/>
</dbReference>
<keyword evidence="4" id="KW-0511">Multifunctional enzyme</keyword>
<feature type="region of interest" description="N-terminal hotdog fold" evidence="5">
    <location>
        <begin position="914"/>
        <end position="1031"/>
    </location>
</feature>
<dbReference type="Gene3D" id="3.30.70.3290">
    <property type="match status" value="1"/>
</dbReference>
<dbReference type="InterPro" id="IPR009081">
    <property type="entry name" value="PP-bd_ACP"/>
</dbReference>
<accession>A0ABP9VXG8</accession>
<dbReference type="InterPro" id="IPR036736">
    <property type="entry name" value="ACP-like_sf"/>
</dbReference>
<dbReference type="InterPro" id="IPR014030">
    <property type="entry name" value="Ketoacyl_synth_N"/>
</dbReference>
<dbReference type="InterPro" id="IPR011032">
    <property type="entry name" value="GroES-like_sf"/>
</dbReference>
<dbReference type="Pfam" id="PF16197">
    <property type="entry name" value="KAsynt_C_assoc"/>
    <property type="match status" value="1"/>
</dbReference>
<dbReference type="CDD" id="cd05195">
    <property type="entry name" value="enoyl_red"/>
    <property type="match status" value="1"/>
</dbReference>
<dbReference type="SUPFAM" id="SSF50129">
    <property type="entry name" value="GroES-like"/>
    <property type="match status" value="1"/>
</dbReference>
<dbReference type="Pfam" id="PF08240">
    <property type="entry name" value="ADH_N"/>
    <property type="match status" value="1"/>
</dbReference>
<dbReference type="InterPro" id="IPR036291">
    <property type="entry name" value="NAD(P)-bd_dom_sf"/>
</dbReference>